<dbReference type="KEGG" id="hae:halTADL_1515"/>
<organism evidence="1 2">
    <name type="scientific">Halohasta litchfieldiae</name>
    <dbReference type="NCBI Taxonomy" id="1073996"/>
    <lineage>
        <taxon>Archaea</taxon>
        <taxon>Methanobacteriati</taxon>
        <taxon>Methanobacteriota</taxon>
        <taxon>Stenosarchaea group</taxon>
        <taxon>Halobacteria</taxon>
        <taxon>Halobacteriales</taxon>
        <taxon>Haloferacaceae</taxon>
        <taxon>Halohasta</taxon>
    </lineage>
</organism>
<dbReference type="EMBL" id="FNYR01000051">
    <property type="protein sequence ID" value="SEJ34116.1"/>
    <property type="molecule type" value="Genomic_DNA"/>
</dbReference>
<dbReference type="Proteomes" id="UP000198888">
    <property type="component" value="Unassembled WGS sequence"/>
</dbReference>
<evidence type="ECO:0000313" key="2">
    <source>
        <dbReference type="Proteomes" id="UP000198888"/>
    </source>
</evidence>
<protein>
    <submittedName>
        <fullName evidence="1">Putative 2OG-Fe(II) oxygenase</fullName>
    </submittedName>
</protein>
<keyword evidence="2" id="KW-1185">Reference proteome</keyword>
<reference evidence="1 2" key="1">
    <citation type="submission" date="2016-10" db="EMBL/GenBank/DDBJ databases">
        <authorList>
            <person name="de Groot N.N."/>
        </authorList>
    </citation>
    <scope>NUCLEOTIDE SEQUENCE [LARGE SCALE GENOMIC DNA]</scope>
    <source>
        <strain evidence="1 2">DSM 22187</strain>
    </source>
</reference>
<dbReference type="GeneID" id="35002314"/>
<accession>A0A2H4Q1U4</accession>
<proteinExistence type="predicted"/>
<name>A0A1H6Y0Y9_9EURY</name>
<dbReference type="AlphaFoldDB" id="A0A1H6Y0Y9"/>
<evidence type="ECO:0000313" key="1">
    <source>
        <dbReference type="EMBL" id="SEJ34116.1"/>
    </source>
</evidence>
<dbReference type="InterPro" id="IPR012668">
    <property type="entry name" value="CHP02466"/>
</dbReference>
<sequence length="185" mass="21114">MSQKTSEIEVHSIEMPYVIVPFEGHHQRKEKLLEILDNSIAAQDAMDGSNLLSTDYHIADQHKGEYMDFIGEDLAKCLAAGLEKIVLHEDSDQDVELEIKDSWFQRYSKNNAHDWHIHKKCGWAAVYYVELPEDSKPTLFQTNDGAVIEPNATEGDVIIFPAYLWHCSPKNKDEDTKTVIALNIE</sequence>
<dbReference type="Pfam" id="PF13759">
    <property type="entry name" value="2OG-FeII_Oxy_5"/>
    <property type="match status" value="1"/>
</dbReference>
<dbReference type="RefSeq" id="WP_089673872.1">
    <property type="nucleotide sequence ID" value="NZ_CP024845.1"/>
</dbReference>
<gene>
    <name evidence="1" type="ORF">SAMN05444271_15112</name>
</gene>
<accession>A0A1H6Y0Y9</accession>
<dbReference type="Gene3D" id="2.60.120.620">
    <property type="entry name" value="q2cbj1_9rhob like domain"/>
    <property type="match status" value="1"/>
</dbReference>